<sequence>MAFLNIDNPHNEDSVPDVEILLTILSKKEFYFLPILIQPKSRGQVLLKSSNPKDDPVVVPNYFSEKDDVEKDESL</sequence>
<evidence type="ECO:0000256" key="1">
    <source>
        <dbReference type="SAM" id="MobiDB-lite"/>
    </source>
</evidence>
<dbReference type="SUPFAM" id="SSF54373">
    <property type="entry name" value="FAD-linked reductases, C-terminal domain"/>
    <property type="match status" value="1"/>
</dbReference>
<dbReference type="Pfam" id="PF05199">
    <property type="entry name" value="GMC_oxred_C"/>
    <property type="match status" value="1"/>
</dbReference>
<accession>A0ABD2X487</accession>
<evidence type="ECO:0000313" key="4">
    <source>
        <dbReference type="Proteomes" id="UP001627154"/>
    </source>
</evidence>
<dbReference type="EMBL" id="JBJJXI010000052">
    <property type="protein sequence ID" value="KAL3400141.1"/>
    <property type="molecule type" value="Genomic_DNA"/>
</dbReference>
<proteinExistence type="predicted"/>
<organism evidence="3 4">
    <name type="scientific">Trichogramma kaykai</name>
    <dbReference type="NCBI Taxonomy" id="54128"/>
    <lineage>
        <taxon>Eukaryota</taxon>
        <taxon>Metazoa</taxon>
        <taxon>Ecdysozoa</taxon>
        <taxon>Arthropoda</taxon>
        <taxon>Hexapoda</taxon>
        <taxon>Insecta</taxon>
        <taxon>Pterygota</taxon>
        <taxon>Neoptera</taxon>
        <taxon>Endopterygota</taxon>
        <taxon>Hymenoptera</taxon>
        <taxon>Apocrita</taxon>
        <taxon>Proctotrupomorpha</taxon>
        <taxon>Chalcidoidea</taxon>
        <taxon>Trichogrammatidae</taxon>
        <taxon>Trichogramma</taxon>
    </lineage>
</organism>
<dbReference type="Proteomes" id="UP001627154">
    <property type="component" value="Unassembled WGS sequence"/>
</dbReference>
<protein>
    <recommendedName>
        <fullName evidence="2">Glucose-methanol-choline oxidoreductase C-terminal domain-containing protein</fullName>
    </recommendedName>
</protein>
<name>A0ABD2X487_9HYME</name>
<feature type="region of interest" description="Disordered" evidence="1">
    <location>
        <begin position="44"/>
        <end position="75"/>
    </location>
</feature>
<dbReference type="AlphaFoldDB" id="A0ABD2X487"/>
<reference evidence="3 4" key="1">
    <citation type="journal article" date="2024" name="bioRxiv">
        <title>A reference genome for Trichogramma kaykai: A tiny desert-dwelling parasitoid wasp with competing sex-ratio distorters.</title>
        <authorList>
            <person name="Culotta J."/>
            <person name="Lindsey A.R."/>
        </authorList>
    </citation>
    <scope>NUCLEOTIDE SEQUENCE [LARGE SCALE GENOMIC DNA]</scope>
    <source>
        <strain evidence="3 4">KSX58</strain>
    </source>
</reference>
<evidence type="ECO:0000313" key="3">
    <source>
        <dbReference type="EMBL" id="KAL3400141.1"/>
    </source>
</evidence>
<gene>
    <name evidence="3" type="ORF">TKK_006487</name>
</gene>
<feature type="domain" description="Glucose-methanol-choline oxidoreductase C-terminal" evidence="2">
    <location>
        <begin position="39"/>
        <end position="70"/>
    </location>
</feature>
<dbReference type="InterPro" id="IPR007867">
    <property type="entry name" value="GMC_OxRtase_C"/>
</dbReference>
<evidence type="ECO:0000259" key="2">
    <source>
        <dbReference type="Pfam" id="PF05199"/>
    </source>
</evidence>
<comment type="caution">
    <text evidence="3">The sequence shown here is derived from an EMBL/GenBank/DDBJ whole genome shotgun (WGS) entry which is preliminary data.</text>
</comment>
<feature type="compositionally biased region" description="Basic and acidic residues" evidence="1">
    <location>
        <begin position="64"/>
        <end position="75"/>
    </location>
</feature>
<dbReference type="Gene3D" id="3.30.560.10">
    <property type="entry name" value="Glucose Oxidase, domain 3"/>
    <property type="match status" value="1"/>
</dbReference>
<keyword evidence="4" id="KW-1185">Reference proteome</keyword>